<dbReference type="NCBIfam" id="NF002344">
    <property type="entry name" value="PRK01305.2-1"/>
    <property type="match status" value="1"/>
</dbReference>
<feature type="domain" description="N-end aminoacyl transferase N-terminal" evidence="5">
    <location>
        <begin position="16"/>
        <end position="84"/>
    </location>
</feature>
<dbReference type="NCBIfam" id="NF002346">
    <property type="entry name" value="PRK01305.2-3"/>
    <property type="match status" value="1"/>
</dbReference>
<evidence type="ECO:0000313" key="7">
    <source>
        <dbReference type="EMBL" id="PRM89483.1"/>
    </source>
</evidence>
<keyword evidence="3 4" id="KW-0012">Acyltransferase</keyword>
<comment type="function">
    <text evidence="4">Functions in the N-end rule pathway of protein degradation where it conjugates Leu from its aminoacyl-tRNA to the N-termini of proteins containing an N-terminal aspartate or glutamate.</text>
</comment>
<accession>A0A2S9SSB7</accession>
<keyword evidence="1 4" id="KW-0963">Cytoplasm</keyword>
<dbReference type="InterPro" id="IPR007471">
    <property type="entry name" value="N-end_Aminoacyl_Trfase_N"/>
</dbReference>
<dbReference type="GO" id="GO:0004057">
    <property type="term" value="F:arginyl-tRNA--protein transferase activity"/>
    <property type="evidence" value="ECO:0007669"/>
    <property type="project" value="InterPro"/>
</dbReference>
<gene>
    <name evidence="4" type="primary">bpt</name>
    <name evidence="7" type="ORF">CJ671_07400</name>
</gene>
<comment type="subcellular location">
    <subcellularLocation>
        <location evidence="4">Cytoplasm</location>
    </subcellularLocation>
</comment>
<dbReference type="OrthoDB" id="9782022at2"/>
<dbReference type="AlphaFoldDB" id="A0A2S9SSB7"/>
<dbReference type="GO" id="GO:0008914">
    <property type="term" value="F:leucyl-tRNA--protein transferase activity"/>
    <property type="evidence" value="ECO:0007669"/>
    <property type="project" value="UniProtKB-UniRule"/>
</dbReference>
<comment type="caution">
    <text evidence="7">The sequence shown here is derived from an EMBL/GenBank/DDBJ whole genome shotgun (WGS) entry which is preliminary data.</text>
</comment>
<dbReference type="EC" id="2.3.2.29" evidence="4"/>
<dbReference type="PIRSF" id="PIRSF037208">
    <property type="entry name" value="ATE_pro_prd"/>
    <property type="match status" value="1"/>
</dbReference>
<keyword evidence="2 4" id="KW-0808">Transferase</keyword>
<dbReference type="InterPro" id="IPR016181">
    <property type="entry name" value="Acyl_CoA_acyltransferase"/>
</dbReference>
<dbReference type="InterPro" id="IPR007472">
    <property type="entry name" value="N-end_Aminoacyl_Trfase_C"/>
</dbReference>
<evidence type="ECO:0000256" key="4">
    <source>
        <dbReference type="HAMAP-Rule" id="MF_00689"/>
    </source>
</evidence>
<dbReference type="RefSeq" id="WP_105912077.1">
    <property type="nucleotide sequence ID" value="NZ_NXGH01000020.1"/>
</dbReference>
<evidence type="ECO:0000259" key="5">
    <source>
        <dbReference type="Pfam" id="PF04376"/>
    </source>
</evidence>
<dbReference type="SUPFAM" id="SSF55729">
    <property type="entry name" value="Acyl-CoA N-acyltransferases (Nat)"/>
    <property type="match status" value="1"/>
</dbReference>
<evidence type="ECO:0000256" key="3">
    <source>
        <dbReference type="ARBA" id="ARBA00023315"/>
    </source>
</evidence>
<sequence length="247" mass="29978">MNFINPDLEFFEENRECSYFEDQKSDMRYRFLNSCSIEEYQKKLERGWRRFGKIHFVPECKSCTKCVSMRIDVKNFEFSKSQKRVLNKNKDTKVFIRPPTVTKEHMDLYHKYHSVMQAKKDWKYLPIDHEDYIKSYVEGNKKYATEFLYLRDEELIGVALVDILPNAISSIYCFYDHDFEEFSIGKFSILTQINIAKELNIPYIYLGYWIDNHYSMGYKKEYMPFEILKNRANLNEETIWEKFVQEK</sequence>
<reference evidence="7 8" key="1">
    <citation type="submission" date="2017-09" db="EMBL/GenBank/DDBJ databases">
        <title>Reassesment of A. cryaerophilus.</title>
        <authorList>
            <person name="Perez-Cataluna A."/>
            <person name="Collado L."/>
            <person name="Salgado O."/>
            <person name="Lefinanco V."/>
            <person name="Figueras M.J."/>
        </authorList>
    </citation>
    <scope>NUCLEOTIDE SEQUENCE [LARGE SCALE GENOMIC DNA]</scope>
    <source>
        <strain evidence="7 8">LMG 9871</strain>
    </source>
</reference>
<dbReference type="Pfam" id="PF04377">
    <property type="entry name" value="ATE_C"/>
    <property type="match status" value="1"/>
</dbReference>
<dbReference type="EMBL" id="NXGH01000020">
    <property type="protein sequence ID" value="PRM89483.1"/>
    <property type="molecule type" value="Genomic_DNA"/>
</dbReference>
<dbReference type="InterPro" id="IPR030700">
    <property type="entry name" value="N-end_Aminoacyl_Trfase"/>
</dbReference>
<dbReference type="PANTHER" id="PTHR21367:SF1">
    <property type="entry name" value="ARGINYL-TRNA--PROTEIN TRANSFERASE 1"/>
    <property type="match status" value="1"/>
</dbReference>
<dbReference type="PANTHER" id="PTHR21367">
    <property type="entry name" value="ARGININE-TRNA-PROTEIN TRANSFERASE 1"/>
    <property type="match status" value="1"/>
</dbReference>
<name>A0A2S9SSB7_9BACT</name>
<evidence type="ECO:0000256" key="1">
    <source>
        <dbReference type="ARBA" id="ARBA00022490"/>
    </source>
</evidence>
<dbReference type="Pfam" id="PF04376">
    <property type="entry name" value="ATE_N"/>
    <property type="match status" value="1"/>
</dbReference>
<dbReference type="GO" id="GO:0005737">
    <property type="term" value="C:cytoplasm"/>
    <property type="evidence" value="ECO:0007669"/>
    <property type="project" value="UniProtKB-SubCell"/>
</dbReference>
<evidence type="ECO:0000313" key="8">
    <source>
        <dbReference type="Proteomes" id="UP000238649"/>
    </source>
</evidence>
<proteinExistence type="inferred from homology"/>
<feature type="domain" description="N-end rule aminoacyl transferase C-terminal" evidence="6">
    <location>
        <begin position="104"/>
        <end position="228"/>
    </location>
</feature>
<dbReference type="InterPro" id="IPR017138">
    <property type="entry name" value="Asp_Glu_LeuTrfase"/>
</dbReference>
<evidence type="ECO:0000259" key="6">
    <source>
        <dbReference type="Pfam" id="PF04377"/>
    </source>
</evidence>
<protein>
    <recommendedName>
        <fullName evidence="4">Aspartate/glutamate leucyltransferase</fullName>
        <ecNumber evidence="4">2.3.2.29</ecNumber>
    </recommendedName>
</protein>
<evidence type="ECO:0000256" key="2">
    <source>
        <dbReference type="ARBA" id="ARBA00022679"/>
    </source>
</evidence>
<comment type="similarity">
    <text evidence="4">Belongs to the R-transferase family. Bpt subfamily.</text>
</comment>
<comment type="catalytic activity">
    <reaction evidence="4">
        <text>N-terminal L-aspartyl-[protein] + L-leucyl-tRNA(Leu) = N-terminal L-leucyl-L-aspartyl-[protein] + tRNA(Leu) + H(+)</text>
        <dbReference type="Rhea" id="RHEA:50420"/>
        <dbReference type="Rhea" id="RHEA-COMP:9613"/>
        <dbReference type="Rhea" id="RHEA-COMP:9622"/>
        <dbReference type="Rhea" id="RHEA-COMP:12669"/>
        <dbReference type="Rhea" id="RHEA-COMP:12674"/>
        <dbReference type="ChEBI" id="CHEBI:15378"/>
        <dbReference type="ChEBI" id="CHEBI:64720"/>
        <dbReference type="ChEBI" id="CHEBI:78442"/>
        <dbReference type="ChEBI" id="CHEBI:78494"/>
        <dbReference type="ChEBI" id="CHEBI:133042"/>
        <dbReference type="EC" id="2.3.2.29"/>
    </reaction>
</comment>
<organism evidence="7 8">
    <name type="scientific">Aliarcobacter cryaerophilus</name>
    <dbReference type="NCBI Taxonomy" id="28198"/>
    <lineage>
        <taxon>Bacteria</taxon>
        <taxon>Pseudomonadati</taxon>
        <taxon>Campylobacterota</taxon>
        <taxon>Epsilonproteobacteria</taxon>
        <taxon>Campylobacterales</taxon>
        <taxon>Arcobacteraceae</taxon>
        <taxon>Aliarcobacter</taxon>
    </lineage>
</organism>
<dbReference type="Proteomes" id="UP000238649">
    <property type="component" value="Unassembled WGS sequence"/>
</dbReference>
<dbReference type="HAMAP" id="MF_00689">
    <property type="entry name" value="Bpt"/>
    <property type="match status" value="1"/>
</dbReference>
<dbReference type="GO" id="GO:0071596">
    <property type="term" value="P:ubiquitin-dependent protein catabolic process via the N-end rule pathway"/>
    <property type="evidence" value="ECO:0007669"/>
    <property type="project" value="InterPro"/>
</dbReference>
<comment type="catalytic activity">
    <reaction evidence="4">
        <text>N-terminal L-glutamyl-[protein] + L-leucyl-tRNA(Leu) = N-terminal L-leucyl-L-glutamyl-[protein] + tRNA(Leu) + H(+)</text>
        <dbReference type="Rhea" id="RHEA:50412"/>
        <dbReference type="Rhea" id="RHEA-COMP:9613"/>
        <dbReference type="Rhea" id="RHEA-COMP:9622"/>
        <dbReference type="Rhea" id="RHEA-COMP:12664"/>
        <dbReference type="Rhea" id="RHEA-COMP:12668"/>
        <dbReference type="ChEBI" id="CHEBI:15378"/>
        <dbReference type="ChEBI" id="CHEBI:64721"/>
        <dbReference type="ChEBI" id="CHEBI:78442"/>
        <dbReference type="ChEBI" id="CHEBI:78494"/>
        <dbReference type="ChEBI" id="CHEBI:133041"/>
        <dbReference type="EC" id="2.3.2.29"/>
    </reaction>
</comment>